<dbReference type="EMBL" id="BAAARE010000003">
    <property type="protein sequence ID" value="GAA2474028.1"/>
    <property type="molecule type" value="Genomic_DNA"/>
</dbReference>
<comment type="caution">
    <text evidence="1">The sequence shown here is derived from an EMBL/GenBank/DDBJ whole genome shotgun (WGS) entry which is preliminary data.</text>
</comment>
<keyword evidence="2" id="KW-1185">Reference proteome</keyword>
<reference evidence="1 2" key="1">
    <citation type="journal article" date="2019" name="Int. J. Syst. Evol. Microbiol.">
        <title>The Global Catalogue of Microorganisms (GCM) 10K type strain sequencing project: providing services to taxonomists for standard genome sequencing and annotation.</title>
        <authorList>
            <consortium name="The Broad Institute Genomics Platform"/>
            <consortium name="The Broad Institute Genome Sequencing Center for Infectious Disease"/>
            <person name="Wu L."/>
            <person name="Ma J."/>
        </authorList>
    </citation>
    <scope>NUCLEOTIDE SEQUENCE [LARGE SCALE GENOMIC DNA]</scope>
    <source>
        <strain evidence="1 2">JCM 16259</strain>
    </source>
</reference>
<dbReference type="RefSeq" id="WP_344253400.1">
    <property type="nucleotide sequence ID" value="NZ_BAAARE010000003.1"/>
</dbReference>
<proteinExistence type="predicted"/>
<evidence type="ECO:0000313" key="2">
    <source>
        <dbReference type="Proteomes" id="UP001500730"/>
    </source>
</evidence>
<name>A0ABN3KXH8_9MICO</name>
<dbReference type="Proteomes" id="UP001500730">
    <property type="component" value="Unassembled WGS sequence"/>
</dbReference>
<protein>
    <recommendedName>
        <fullName evidence="3">Plasmid replication, integration and excision activator</fullName>
    </recommendedName>
</protein>
<gene>
    <name evidence="1" type="ORF">GCM10009858_09270</name>
</gene>
<evidence type="ECO:0000313" key="1">
    <source>
        <dbReference type="EMBL" id="GAA2474028.1"/>
    </source>
</evidence>
<sequence length="146" mass="15776">MAMQKRFKVGFGDVFPNGAFLKGSVEPVLDFNAEKRADGSRPQQVDPETGLLVWSVTVLDADEEASKRETAVTVKFFAKVQPVPPENKTPFPWTPVEFTGLTALPWIEETAMGRGRISWSFRAESMIAPGQSSQSGASSGQAKGAA</sequence>
<organism evidence="1 2">
    <name type="scientific">Terrabacter carboxydivorans</name>
    <dbReference type="NCBI Taxonomy" id="619730"/>
    <lineage>
        <taxon>Bacteria</taxon>
        <taxon>Bacillati</taxon>
        <taxon>Actinomycetota</taxon>
        <taxon>Actinomycetes</taxon>
        <taxon>Micrococcales</taxon>
        <taxon>Intrasporangiaceae</taxon>
        <taxon>Terrabacter</taxon>
    </lineage>
</organism>
<evidence type="ECO:0008006" key="3">
    <source>
        <dbReference type="Google" id="ProtNLM"/>
    </source>
</evidence>
<accession>A0ABN3KXH8</accession>